<dbReference type="HOGENOM" id="CLU_3219495_0_0_9"/>
<reference evidence="3" key="1">
    <citation type="submission" date="2011-06" db="EMBL/GenBank/DDBJ databases">
        <title>Complete genome sequence of Paenibacillus mucilaginosus KNP414.</title>
        <authorList>
            <person name="Wang J."/>
            <person name="Hu S."/>
            <person name="Hu X."/>
            <person name="Zhang B."/>
            <person name="Dong D."/>
            <person name="Zhang S."/>
            <person name="Zhao K."/>
            <person name="Wu D."/>
        </authorList>
    </citation>
    <scope>NUCLEOTIDE SEQUENCE [LARGE SCALE GENOMIC DNA]</scope>
    <source>
        <strain evidence="3">KNP414</strain>
    </source>
</reference>
<feature type="region of interest" description="Disordered" evidence="1">
    <location>
        <begin position="25"/>
        <end position="44"/>
    </location>
</feature>
<dbReference type="KEGG" id="pms:KNP414_01998"/>
<dbReference type="EMBL" id="CP002869">
    <property type="protein sequence ID" value="AEI40559.1"/>
    <property type="molecule type" value="Genomic_DNA"/>
</dbReference>
<evidence type="ECO:0000313" key="3">
    <source>
        <dbReference type="Proteomes" id="UP000006620"/>
    </source>
</evidence>
<gene>
    <name evidence="2" type="ordered locus">KNP414_01998</name>
</gene>
<dbReference type="AlphaFoldDB" id="F8FRK2"/>
<dbReference type="Proteomes" id="UP000006620">
    <property type="component" value="Chromosome"/>
</dbReference>
<protein>
    <submittedName>
        <fullName evidence="2">Uncharacterized protein</fullName>
    </submittedName>
</protein>
<evidence type="ECO:0000313" key="2">
    <source>
        <dbReference type="EMBL" id="AEI40559.1"/>
    </source>
</evidence>
<evidence type="ECO:0000256" key="1">
    <source>
        <dbReference type="SAM" id="MobiDB-lite"/>
    </source>
</evidence>
<proteinExistence type="predicted"/>
<organism evidence="2 3">
    <name type="scientific">Paenibacillus mucilaginosus (strain KNP414)</name>
    <dbReference type="NCBI Taxonomy" id="1036673"/>
    <lineage>
        <taxon>Bacteria</taxon>
        <taxon>Bacillati</taxon>
        <taxon>Bacillota</taxon>
        <taxon>Bacilli</taxon>
        <taxon>Bacillales</taxon>
        <taxon>Paenibacillaceae</taxon>
        <taxon>Paenibacillus</taxon>
    </lineage>
</organism>
<name>F8FRK2_PAEMK</name>
<reference evidence="2 3" key="2">
    <citation type="journal article" date="2013" name="Genome Announc.">
        <title>Genome Sequence of Growth-Improving Paenibacillus mucilaginosus Strain KNP414.</title>
        <authorList>
            <person name="Lu J.J."/>
            <person name="Wang J.F."/>
            <person name="Hu X.F."/>
        </authorList>
    </citation>
    <scope>NUCLEOTIDE SEQUENCE [LARGE SCALE GENOMIC DNA]</scope>
    <source>
        <strain evidence="2 3">KNP414</strain>
    </source>
</reference>
<sequence>MAGPLCPEGGESSLDVGLFLQDAAEKESAARKQHNGNAVQASSR</sequence>
<accession>F8FRK2</accession>
<feature type="compositionally biased region" description="Polar residues" evidence="1">
    <location>
        <begin position="35"/>
        <end position="44"/>
    </location>
</feature>